<dbReference type="PANTHER" id="PTHR31389">
    <property type="entry name" value="LD39211P"/>
    <property type="match status" value="1"/>
</dbReference>
<keyword evidence="2" id="KW-1185">Reference proteome</keyword>
<evidence type="ECO:0000313" key="2">
    <source>
        <dbReference type="Proteomes" id="UP000005237"/>
    </source>
</evidence>
<protein>
    <submittedName>
        <fullName evidence="1">Uncharacterized protein</fullName>
    </submittedName>
</protein>
<sequence>MRTLRDYRWKPIVIAEALRDFGAIWYLDSSVFFTKANVSHVCDLVTCHRNVTDRPPMLPSAARDLREANEKHEDGWNRDIWARNLKECRKGQYLLHGYSGHGILSVTHPNVYTYFPTNPSQLKKQKAKMYDAGFVYAVNTRQTMMDIVKWYFLCALQQDCMGQKGAVLGCHFPNEDRFSAYAGCHRFDQSIINLVLANQFWYDRRYYVSEIVDFFRIERGGSQLNYDDQLGCIRVL</sequence>
<reference evidence="2" key="1">
    <citation type="submission" date="2010-08" db="EMBL/GenBank/DDBJ databases">
        <authorList>
            <consortium name="Caenorhabditis japonica Sequencing Consortium"/>
            <person name="Wilson R.K."/>
        </authorList>
    </citation>
    <scope>NUCLEOTIDE SEQUENCE [LARGE SCALE GENOMIC DNA]</scope>
    <source>
        <strain evidence="2">DF5081</strain>
    </source>
</reference>
<evidence type="ECO:0000313" key="1">
    <source>
        <dbReference type="EnsemblMetazoa" id="CJA07598a.1"/>
    </source>
</evidence>
<dbReference type="EnsemblMetazoa" id="CJA07598a.1">
    <property type="protein sequence ID" value="CJA07598a.1"/>
    <property type="gene ID" value="WBGene00126802"/>
</dbReference>
<dbReference type="AlphaFoldDB" id="A0A8R1DPZ4"/>
<organism evidence="1 2">
    <name type="scientific">Caenorhabditis japonica</name>
    <dbReference type="NCBI Taxonomy" id="281687"/>
    <lineage>
        <taxon>Eukaryota</taxon>
        <taxon>Metazoa</taxon>
        <taxon>Ecdysozoa</taxon>
        <taxon>Nematoda</taxon>
        <taxon>Chromadorea</taxon>
        <taxon>Rhabditida</taxon>
        <taxon>Rhabditina</taxon>
        <taxon>Rhabditomorpha</taxon>
        <taxon>Rhabditoidea</taxon>
        <taxon>Rhabditidae</taxon>
        <taxon>Peloderinae</taxon>
        <taxon>Caenorhabditis</taxon>
    </lineage>
</organism>
<proteinExistence type="predicted"/>
<reference evidence="1" key="2">
    <citation type="submission" date="2022-06" db="UniProtKB">
        <authorList>
            <consortium name="EnsemblMetazoa"/>
        </authorList>
    </citation>
    <scope>IDENTIFICATION</scope>
    <source>
        <strain evidence="1">DF5081</strain>
    </source>
</reference>
<dbReference type="PANTHER" id="PTHR31389:SF4">
    <property type="entry name" value="LD39211P"/>
    <property type="match status" value="1"/>
</dbReference>
<dbReference type="Proteomes" id="UP000005237">
    <property type="component" value="Unassembled WGS sequence"/>
</dbReference>
<accession>A0A8R1DPZ4</accession>
<name>A0A8R1DPZ4_CAEJA</name>